<evidence type="ECO:0000256" key="7">
    <source>
        <dbReference type="SAM" id="Phobius"/>
    </source>
</evidence>
<gene>
    <name evidence="9" type="ORF">NVS47_12225</name>
</gene>
<dbReference type="Pfam" id="PF07870">
    <property type="entry name" value="DUF1657"/>
    <property type="match status" value="1"/>
</dbReference>
<evidence type="ECO:0000256" key="4">
    <source>
        <dbReference type="ARBA" id="ARBA00022692"/>
    </source>
</evidence>
<evidence type="ECO:0000313" key="9">
    <source>
        <dbReference type="EMBL" id="MCR6546269.1"/>
    </source>
</evidence>
<sequence>MEWLEIIWRTILVIIILFTLTKLLGKRQLGQLSYFEYITGITIGSIAAYVSMDLDITWYYGILAMVVWTAVVYGLESITLKSKFVRDIIDGKGVVLIKDGKIMEDNLTKLHLTADDLLEEMRGKNVFKVADVEFAVLEANGKFNVLLNKENQPLTPKDLGLKTVPEREPQTVIIDGKIMDEPLATIGLSREWLHTELDKIGVAIENVFLGQVDAYGELFVDCFDDKIKIPQPQQKALLLATLKKCEADIEMFGLSSNNSFARKMYQECSEQLQNVIASLYPILSR</sequence>
<comment type="similarity">
    <text evidence="2">Belongs to the UPF0702 family.</text>
</comment>
<keyword evidence="6 7" id="KW-0472">Membrane</keyword>
<feature type="transmembrane region" description="Helical" evidence="7">
    <location>
        <begin position="32"/>
        <end position="52"/>
    </location>
</feature>
<evidence type="ECO:0000256" key="6">
    <source>
        <dbReference type="ARBA" id="ARBA00023136"/>
    </source>
</evidence>
<dbReference type="InterPro" id="IPR007353">
    <property type="entry name" value="DUF421"/>
</dbReference>
<dbReference type="RefSeq" id="WP_089611718.1">
    <property type="nucleotide sequence ID" value="NZ_CP022121.1"/>
</dbReference>
<dbReference type="PANTHER" id="PTHR34582:SF7">
    <property type="entry name" value="UPF0702 TRANSMEMBRANE PROTEIN YDFS"/>
    <property type="match status" value="1"/>
</dbReference>
<keyword evidence="3" id="KW-1003">Cell membrane</keyword>
<organism evidence="9 10">
    <name type="scientific">Dehalobacterium formicoaceticum</name>
    <dbReference type="NCBI Taxonomy" id="51515"/>
    <lineage>
        <taxon>Bacteria</taxon>
        <taxon>Bacillati</taxon>
        <taxon>Bacillota</taxon>
        <taxon>Clostridia</taxon>
        <taxon>Eubacteriales</taxon>
        <taxon>Peptococcaceae</taxon>
        <taxon>Dehalobacterium</taxon>
    </lineage>
</organism>
<evidence type="ECO:0000256" key="2">
    <source>
        <dbReference type="ARBA" id="ARBA00006448"/>
    </source>
</evidence>
<dbReference type="Pfam" id="PF04239">
    <property type="entry name" value="DUF421"/>
    <property type="match status" value="1"/>
</dbReference>
<evidence type="ECO:0000256" key="3">
    <source>
        <dbReference type="ARBA" id="ARBA00022475"/>
    </source>
</evidence>
<proteinExistence type="inferred from homology"/>
<accession>A0ABT1Y5W1</accession>
<feature type="transmembrane region" description="Helical" evidence="7">
    <location>
        <begin position="6"/>
        <end position="25"/>
    </location>
</feature>
<dbReference type="EMBL" id="JANPWE010000006">
    <property type="protein sequence ID" value="MCR6546269.1"/>
    <property type="molecule type" value="Genomic_DNA"/>
</dbReference>
<comment type="subcellular location">
    <subcellularLocation>
        <location evidence="1">Cell membrane</location>
        <topology evidence="1">Multi-pass membrane protein</topology>
    </subcellularLocation>
</comment>
<evidence type="ECO:0000256" key="5">
    <source>
        <dbReference type="ARBA" id="ARBA00022989"/>
    </source>
</evidence>
<feature type="domain" description="YetF C-terminal" evidence="8">
    <location>
        <begin position="81"/>
        <end position="213"/>
    </location>
</feature>
<comment type="caution">
    <text evidence="9">The sequence shown here is derived from an EMBL/GenBank/DDBJ whole genome shotgun (WGS) entry which is preliminary data.</text>
</comment>
<dbReference type="InterPro" id="IPR012452">
    <property type="entry name" value="DUF1657"/>
</dbReference>
<evidence type="ECO:0000313" key="10">
    <source>
        <dbReference type="Proteomes" id="UP001524944"/>
    </source>
</evidence>
<evidence type="ECO:0000256" key="1">
    <source>
        <dbReference type="ARBA" id="ARBA00004651"/>
    </source>
</evidence>
<reference evidence="9 10" key="1">
    <citation type="submission" date="2022-08" db="EMBL/GenBank/DDBJ databases">
        <title>Proteogenomics of the novel Dehalobacterium formicoaceticum strain EZ94 highlights a key role of methyltransferases during anaerobic dichloromethane degradation.</title>
        <authorList>
            <person name="Wasmund K."/>
        </authorList>
    </citation>
    <scope>NUCLEOTIDE SEQUENCE [LARGE SCALE GENOMIC DNA]</scope>
    <source>
        <strain evidence="9 10">EZ94</strain>
    </source>
</reference>
<keyword evidence="4 7" id="KW-0812">Transmembrane</keyword>
<dbReference type="Proteomes" id="UP001524944">
    <property type="component" value="Unassembled WGS sequence"/>
</dbReference>
<keyword evidence="5 7" id="KW-1133">Transmembrane helix</keyword>
<feature type="transmembrane region" description="Helical" evidence="7">
    <location>
        <begin position="58"/>
        <end position="75"/>
    </location>
</feature>
<protein>
    <submittedName>
        <fullName evidence="9">DUF421 domain-containing protein</fullName>
    </submittedName>
</protein>
<dbReference type="PANTHER" id="PTHR34582">
    <property type="entry name" value="UPF0702 TRANSMEMBRANE PROTEIN YCAP"/>
    <property type="match status" value="1"/>
</dbReference>
<evidence type="ECO:0000259" key="8">
    <source>
        <dbReference type="Pfam" id="PF04239"/>
    </source>
</evidence>
<name>A0ABT1Y5W1_9FIRM</name>
<dbReference type="InterPro" id="IPR023090">
    <property type="entry name" value="UPF0702_alpha/beta_dom_sf"/>
</dbReference>
<keyword evidence="10" id="KW-1185">Reference proteome</keyword>
<dbReference type="Gene3D" id="3.30.240.20">
    <property type="entry name" value="bsu07140 like domains"/>
    <property type="match status" value="2"/>
</dbReference>